<accession>A0A1Y5WUJ3</accession>
<feature type="region of interest" description="Disordered" evidence="3">
    <location>
        <begin position="463"/>
        <end position="495"/>
    </location>
</feature>
<feature type="compositionally biased region" description="Basic residues" evidence="3">
    <location>
        <begin position="468"/>
        <end position="478"/>
    </location>
</feature>
<organism evidence="4 5">
    <name type="scientific">Kibdelosporangium aridum</name>
    <dbReference type="NCBI Taxonomy" id="2030"/>
    <lineage>
        <taxon>Bacteria</taxon>
        <taxon>Bacillati</taxon>
        <taxon>Actinomycetota</taxon>
        <taxon>Actinomycetes</taxon>
        <taxon>Pseudonocardiales</taxon>
        <taxon>Pseudonocardiaceae</taxon>
        <taxon>Kibdelosporangium</taxon>
    </lineage>
</organism>
<proteinExistence type="predicted"/>
<keyword evidence="5" id="KW-1185">Reference proteome</keyword>
<protein>
    <submittedName>
        <fullName evidence="4">Uncharacterized protein</fullName>
    </submittedName>
</protein>
<keyword evidence="1" id="KW-0853">WD repeat</keyword>
<dbReference type="PANTHER" id="PTHR19857">
    <property type="entry name" value="MITOCHONDRIAL DIVISION PROTEIN 1-RELATED"/>
    <property type="match status" value="1"/>
</dbReference>
<dbReference type="Gene3D" id="2.130.10.10">
    <property type="entry name" value="YVTN repeat-like/Quinoprotein amine dehydrogenase"/>
    <property type="match status" value="2"/>
</dbReference>
<gene>
    <name evidence="4" type="ORF">SAMN05661093_00230</name>
</gene>
<dbReference type="InterPro" id="IPR015943">
    <property type="entry name" value="WD40/YVTN_repeat-like_dom_sf"/>
</dbReference>
<evidence type="ECO:0000313" key="4">
    <source>
        <dbReference type="EMBL" id="SMC49762.1"/>
    </source>
</evidence>
<dbReference type="PANTHER" id="PTHR19857:SF21">
    <property type="entry name" value="ANAPHASE-PROMOTING COMPLEX SUBUNIT 4 WD40 DOMAIN-CONTAINING PROTEIN"/>
    <property type="match status" value="1"/>
</dbReference>
<evidence type="ECO:0000256" key="3">
    <source>
        <dbReference type="SAM" id="MobiDB-lite"/>
    </source>
</evidence>
<sequence length="495" mass="53865">MVYQRVAHHLRDDYGDERISQLELAARRAAATELADATTSLTPSRQWACTWAHWQSETPHKILARHDKAVDHVDSVVLPDGRVWVISSSVGGPMHIVDLVTNQVVDTEWASLEAPCSHFEVVAGRDDSPAVLVSDWSGVVGIWDLLCGEPLNHRIPRKTASVRTAKWVRQSNGEPIAVLSYIDGTIRAWDPWSGEQVGRTIPAAPEDNPYMRIFIADVLSDGRTAIVTADGTQPVRVWDLNTGDRVGKGIVMPQHRVTRLHTWRPSGGRPVVLTASDSRVDIGDLHTGDRAGEPLFDAGPGIGAVVCTRLPDGREVVITSAGQGDSRVWDWRTGRAIGGPLTGHPGSINTMTCTRLPDGRPVLVTGGNENTGRAWDLMISADPPARSIVPVSSAGLAGSLAITGHRDGSTSFWDMHAGRELQRVTRSLKSRPTEVLATACIETEKHRVLTISGIDRQVVLWTGPASSPRHRPRRRHHTPVGLRDTPADRQADDPA</sequence>
<feature type="compositionally biased region" description="Basic and acidic residues" evidence="3">
    <location>
        <begin position="485"/>
        <end position="495"/>
    </location>
</feature>
<evidence type="ECO:0000313" key="5">
    <source>
        <dbReference type="Proteomes" id="UP000192674"/>
    </source>
</evidence>
<keyword evidence="2" id="KW-0677">Repeat</keyword>
<reference evidence="4 5" key="1">
    <citation type="submission" date="2017-04" db="EMBL/GenBank/DDBJ databases">
        <authorList>
            <person name="Afonso C.L."/>
            <person name="Miller P.J."/>
            <person name="Scott M.A."/>
            <person name="Spackman E."/>
            <person name="Goraichik I."/>
            <person name="Dimitrov K.M."/>
            <person name="Suarez D.L."/>
            <person name="Swayne D.E."/>
        </authorList>
    </citation>
    <scope>NUCLEOTIDE SEQUENCE [LARGE SCALE GENOMIC DNA]</scope>
    <source>
        <strain evidence="4 5">DSM 43828</strain>
    </source>
</reference>
<dbReference type="AlphaFoldDB" id="A0A1Y5WUJ3"/>
<dbReference type="InterPro" id="IPR011047">
    <property type="entry name" value="Quinoprotein_ADH-like_sf"/>
</dbReference>
<dbReference type="SUPFAM" id="SSF50998">
    <property type="entry name" value="Quinoprotein alcohol dehydrogenase-like"/>
    <property type="match status" value="1"/>
</dbReference>
<evidence type="ECO:0000256" key="2">
    <source>
        <dbReference type="ARBA" id="ARBA00022737"/>
    </source>
</evidence>
<dbReference type="EMBL" id="FWXV01000001">
    <property type="protein sequence ID" value="SMC49762.1"/>
    <property type="molecule type" value="Genomic_DNA"/>
</dbReference>
<evidence type="ECO:0000256" key="1">
    <source>
        <dbReference type="ARBA" id="ARBA00022574"/>
    </source>
</evidence>
<name>A0A1Y5WUJ3_KIBAR</name>
<dbReference type="Proteomes" id="UP000192674">
    <property type="component" value="Unassembled WGS sequence"/>
</dbReference>
<dbReference type="InterPro" id="IPR051179">
    <property type="entry name" value="WD_repeat_multifunction"/>
</dbReference>